<comment type="pathway">
    <text evidence="2">Quinol/quinone metabolism; menaquinone biosynthesis.</text>
</comment>
<dbReference type="Pfam" id="PF01040">
    <property type="entry name" value="UbiA"/>
    <property type="match status" value="1"/>
</dbReference>
<dbReference type="PANTHER" id="PTHR13929:SF0">
    <property type="entry name" value="UBIA PRENYLTRANSFERASE DOMAIN-CONTAINING PROTEIN 1"/>
    <property type="match status" value="1"/>
</dbReference>
<dbReference type="InterPro" id="IPR026046">
    <property type="entry name" value="UBIAD1"/>
</dbReference>
<dbReference type="OrthoDB" id="26687at2157"/>
<feature type="transmembrane region" description="Helical" evidence="8">
    <location>
        <begin position="141"/>
        <end position="160"/>
    </location>
</feature>
<evidence type="ECO:0000256" key="3">
    <source>
        <dbReference type="ARBA" id="ARBA00022428"/>
    </source>
</evidence>
<evidence type="ECO:0000313" key="9">
    <source>
        <dbReference type="EMBL" id="SMH71025.1"/>
    </source>
</evidence>
<sequence length="300" mass="32860">MLKVWLRAVRIRFLLASIISVCLGLAINSWQNKTIDIGFAVLTFVGVTALHASVDLLNDYWDYKRQIDTDTKRTKFSGGTGVLPEGLLKPEQVYRAGVLMLVLGSAVGAFFIFERGITIAVILGFAIVSIYFYSTRIVDSGLGEVFVAIKGCMIVLGTYFVQSSHITIEPVIAGIISGILSSTVLFVNSFPDFDADKKHGRKTLVIILGKQKAATVIWIFPIIIYGIILVSTISGIFPFITLITLATIPMAIRSGKSLIKNYENVDELVPVMQGFVTYSRITGALFVISFLIGILLKIPQ</sequence>
<proteinExistence type="predicted"/>
<protein>
    <submittedName>
        <fullName evidence="9">UbiA prenyltransferase</fullName>
    </submittedName>
</protein>
<gene>
    <name evidence="9" type="ORF">NCS_10832</name>
</gene>
<dbReference type="EMBL" id="LT841358">
    <property type="protein sequence ID" value="SMH71025.1"/>
    <property type="molecule type" value="Genomic_DNA"/>
</dbReference>
<keyword evidence="3" id="KW-0474">Menaquinone biosynthesis</keyword>
<keyword evidence="7 8" id="KW-0472">Membrane</keyword>
<dbReference type="GO" id="GO:0042371">
    <property type="term" value="P:vitamin K biosynthetic process"/>
    <property type="evidence" value="ECO:0007669"/>
    <property type="project" value="TreeGrafter"/>
</dbReference>
<dbReference type="Gene3D" id="1.10.357.140">
    <property type="entry name" value="UbiA prenyltransferase"/>
    <property type="match status" value="1"/>
</dbReference>
<dbReference type="Proteomes" id="UP000230607">
    <property type="component" value="Chromosome 1"/>
</dbReference>
<dbReference type="PANTHER" id="PTHR13929">
    <property type="entry name" value="1,4-DIHYDROXY-2-NAPHTHOATE OCTAPRENYLTRANSFERASE"/>
    <property type="match status" value="1"/>
</dbReference>
<dbReference type="GO" id="GO:0009234">
    <property type="term" value="P:menaquinone biosynthetic process"/>
    <property type="evidence" value="ECO:0007669"/>
    <property type="project" value="UniProtKB-UniPathway"/>
</dbReference>
<dbReference type="UniPathway" id="UPA00079"/>
<dbReference type="RefSeq" id="WP_157927063.1">
    <property type="nucleotide sequence ID" value="NZ_LT841358.1"/>
</dbReference>
<name>A0A2H1FE43_9ARCH</name>
<evidence type="ECO:0000256" key="1">
    <source>
        <dbReference type="ARBA" id="ARBA00004651"/>
    </source>
</evidence>
<feature type="transmembrane region" description="Helical" evidence="8">
    <location>
        <begin position="93"/>
        <end position="111"/>
    </location>
</feature>
<feature type="transmembrane region" description="Helical" evidence="8">
    <location>
        <begin position="117"/>
        <end position="134"/>
    </location>
</feature>
<keyword evidence="5 8" id="KW-0812">Transmembrane</keyword>
<evidence type="ECO:0000313" key="10">
    <source>
        <dbReference type="Proteomes" id="UP000230607"/>
    </source>
</evidence>
<dbReference type="GO" id="GO:0005886">
    <property type="term" value="C:plasma membrane"/>
    <property type="evidence" value="ECO:0007669"/>
    <property type="project" value="UniProtKB-SubCell"/>
</dbReference>
<evidence type="ECO:0000256" key="6">
    <source>
        <dbReference type="ARBA" id="ARBA00022989"/>
    </source>
</evidence>
<keyword evidence="6 8" id="KW-1133">Transmembrane helix</keyword>
<dbReference type="PIRSF" id="PIRSF005355">
    <property type="entry name" value="UBIAD1"/>
    <property type="match status" value="1"/>
</dbReference>
<feature type="transmembrane region" description="Helical" evidence="8">
    <location>
        <begin position="275"/>
        <end position="296"/>
    </location>
</feature>
<feature type="transmembrane region" description="Helical" evidence="8">
    <location>
        <begin position="172"/>
        <end position="191"/>
    </location>
</feature>
<feature type="transmembrane region" description="Helical" evidence="8">
    <location>
        <begin position="236"/>
        <end position="254"/>
    </location>
</feature>
<evidence type="ECO:0000256" key="8">
    <source>
        <dbReference type="SAM" id="Phobius"/>
    </source>
</evidence>
<comment type="subcellular location">
    <subcellularLocation>
        <location evidence="1">Cell membrane</location>
        <topology evidence="1">Multi-pass membrane protein</topology>
    </subcellularLocation>
</comment>
<evidence type="ECO:0000256" key="7">
    <source>
        <dbReference type="ARBA" id="ARBA00023136"/>
    </source>
</evidence>
<organism evidence="9 10">
    <name type="scientific">Candidatus Nitrosotalea okcheonensis</name>
    <dbReference type="NCBI Taxonomy" id="1903276"/>
    <lineage>
        <taxon>Archaea</taxon>
        <taxon>Nitrososphaerota</taxon>
        <taxon>Nitrososphaeria</taxon>
        <taxon>Nitrosotaleales</taxon>
        <taxon>Nitrosotaleaceae</taxon>
        <taxon>Nitrosotalea</taxon>
    </lineage>
</organism>
<keyword evidence="4 9" id="KW-0808">Transferase</keyword>
<dbReference type="GO" id="GO:0004659">
    <property type="term" value="F:prenyltransferase activity"/>
    <property type="evidence" value="ECO:0007669"/>
    <property type="project" value="InterPro"/>
</dbReference>
<evidence type="ECO:0000256" key="4">
    <source>
        <dbReference type="ARBA" id="ARBA00022679"/>
    </source>
</evidence>
<dbReference type="InterPro" id="IPR044878">
    <property type="entry name" value="UbiA_sf"/>
</dbReference>
<feature type="transmembrane region" description="Helical" evidence="8">
    <location>
        <begin position="12"/>
        <end position="31"/>
    </location>
</feature>
<dbReference type="InterPro" id="IPR000537">
    <property type="entry name" value="UbiA_prenyltransferase"/>
</dbReference>
<evidence type="ECO:0000256" key="5">
    <source>
        <dbReference type="ARBA" id="ARBA00022692"/>
    </source>
</evidence>
<feature type="transmembrane region" description="Helical" evidence="8">
    <location>
        <begin position="37"/>
        <end position="57"/>
    </location>
</feature>
<accession>A0A2H1FE43</accession>
<evidence type="ECO:0000256" key="2">
    <source>
        <dbReference type="ARBA" id="ARBA00004863"/>
    </source>
</evidence>
<dbReference type="AlphaFoldDB" id="A0A2H1FE43"/>
<keyword evidence="10" id="KW-1185">Reference proteome</keyword>
<reference evidence="10" key="1">
    <citation type="submission" date="2017-03" db="EMBL/GenBank/DDBJ databases">
        <authorList>
            <person name="Herbold C."/>
        </authorList>
    </citation>
    <scope>NUCLEOTIDE SEQUENCE [LARGE SCALE GENOMIC DNA]</scope>
</reference>
<dbReference type="CDD" id="cd13962">
    <property type="entry name" value="PT_UbiA_UBIAD1"/>
    <property type="match status" value="1"/>
</dbReference>